<accession>A0A514K333</accession>
<keyword evidence="2 3" id="KW-0238">DNA-binding</keyword>
<dbReference type="HAMAP" id="MF_00317">
    <property type="entry name" value="DNApol_clamp_arch"/>
    <property type="match status" value="1"/>
</dbReference>
<evidence type="ECO:0000256" key="3">
    <source>
        <dbReference type="RuleBase" id="RU003671"/>
    </source>
</evidence>
<dbReference type="GO" id="GO:0030337">
    <property type="term" value="F:DNA polymerase processivity factor activity"/>
    <property type="evidence" value="ECO:0007669"/>
    <property type="project" value="InterPro"/>
</dbReference>
<protein>
    <recommendedName>
        <fullName evidence="7">PCNA</fullName>
    </recommendedName>
</protein>
<dbReference type="Pfam" id="PF00705">
    <property type="entry name" value="PCNA_N"/>
    <property type="match status" value="1"/>
</dbReference>
<dbReference type="EMBL" id="MK570055">
    <property type="protein sequence ID" value="QDI74034.1"/>
    <property type="molecule type" value="Genomic_DNA"/>
</dbReference>
<evidence type="ECO:0000259" key="4">
    <source>
        <dbReference type="Pfam" id="PF00705"/>
    </source>
</evidence>
<dbReference type="InterPro" id="IPR000730">
    <property type="entry name" value="Pr_cel_nuc_antig"/>
</dbReference>
<dbReference type="GO" id="GO:0006275">
    <property type="term" value="P:regulation of DNA replication"/>
    <property type="evidence" value="ECO:0007669"/>
    <property type="project" value="InterPro"/>
</dbReference>
<evidence type="ECO:0000256" key="1">
    <source>
        <dbReference type="ARBA" id="ARBA00010462"/>
    </source>
</evidence>
<comment type="similarity">
    <text evidence="1 3">Belongs to the PCNA family.</text>
</comment>
<organism evidence="6">
    <name type="scientific">Nitrosopumilus spindle-shaped virus 1</name>
    <dbReference type="NCBI Taxonomy" id="2848002"/>
    <lineage>
        <taxon>Viruses</taxon>
        <taxon>Viruses incertae sedis</taxon>
        <taxon>Thaspiviridae</taxon>
        <taxon>Nitmarvirus</taxon>
        <taxon>Nitmarvirus maris</taxon>
        <taxon>Nitmarvirus NSV1</taxon>
    </lineage>
</organism>
<sequence length="251" mass="28483">MDSTNEAIEKSIQSVRTDKATLEQILKSCIVVLDECTINLDQSGLWFKALDPSHVSLIDMRLPNSIFQSWNVSKEISFHVDAKLFLKIVKSLDKKQSVLLEIFDDELKISNKESGTLLKLQEGNNDSVPVPRINFDQKITSTQSEFLKVLKSIDAISDYVTIEKTFDYCYVTGKGDQGSSKNELSTVFNFGISETISESTYSFEYLMPFLKTIPKDQIIEFEFSSTKPCRLTTKLNNLGTIQFYLAPRVEN</sequence>
<dbReference type="PANTHER" id="PTHR11352">
    <property type="entry name" value="PROLIFERATING CELL NUCLEAR ANTIGEN"/>
    <property type="match status" value="1"/>
</dbReference>
<dbReference type="CDD" id="cd00577">
    <property type="entry name" value="PCNA"/>
    <property type="match status" value="1"/>
</dbReference>
<dbReference type="PANTHER" id="PTHR11352:SF0">
    <property type="entry name" value="PROLIFERATING CELL NUCLEAR ANTIGEN"/>
    <property type="match status" value="1"/>
</dbReference>
<evidence type="ECO:0000256" key="2">
    <source>
        <dbReference type="ARBA" id="ARBA00023125"/>
    </source>
</evidence>
<proteinExistence type="inferred from homology"/>
<dbReference type="Gene3D" id="3.70.10.10">
    <property type="match status" value="1"/>
</dbReference>
<evidence type="ECO:0000259" key="5">
    <source>
        <dbReference type="Pfam" id="PF02747"/>
    </source>
</evidence>
<keyword evidence="3" id="KW-0235">DNA replication</keyword>
<dbReference type="InterPro" id="IPR022649">
    <property type="entry name" value="Pr_cel_nuc_antig_C"/>
</dbReference>
<evidence type="ECO:0000313" key="6">
    <source>
        <dbReference type="EMBL" id="QDI74034.1"/>
    </source>
</evidence>
<dbReference type="SUPFAM" id="SSF55979">
    <property type="entry name" value="DNA clamp"/>
    <property type="match status" value="2"/>
</dbReference>
<dbReference type="GO" id="GO:0006272">
    <property type="term" value="P:leading strand elongation"/>
    <property type="evidence" value="ECO:0007669"/>
    <property type="project" value="TreeGrafter"/>
</dbReference>
<dbReference type="InterPro" id="IPR046938">
    <property type="entry name" value="DNA_clamp_sf"/>
</dbReference>
<dbReference type="PRINTS" id="PR00339">
    <property type="entry name" value="PCNACYCLIN"/>
</dbReference>
<dbReference type="Pfam" id="PF02747">
    <property type="entry name" value="PCNA_C"/>
    <property type="match status" value="1"/>
</dbReference>
<name>A0A514K333_9VIRU</name>
<reference evidence="6" key="1">
    <citation type="submission" date="2019-02" db="EMBL/GenBank/DDBJ databases">
        <title>Spindle-shaped viruses infect a marine ammonia-oxidizing thaumarchaeon.</title>
        <authorList>
            <person name="Kim J.-G."/>
            <person name="Kim S.-J."/>
            <person name="Rhee S.-K."/>
        </authorList>
    </citation>
    <scope>NUCLEOTIDE SEQUENCE [LARGE SCALE GENOMIC DNA]</scope>
    <source>
        <strain evidence="6">NSV2</strain>
    </source>
</reference>
<feature type="domain" description="Proliferating cell nuclear antigen PCNA N-terminal" evidence="4">
    <location>
        <begin position="20"/>
        <end position="106"/>
    </location>
</feature>
<dbReference type="GO" id="GO:0003677">
    <property type="term" value="F:DNA binding"/>
    <property type="evidence" value="ECO:0007669"/>
    <property type="project" value="UniProtKB-KW"/>
</dbReference>
<evidence type="ECO:0008006" key="7">
    <source>
        <dbReference type="Google" id="ProtNLM"/>
    </source>
</evidence>
<dbReference type="KEGG" id="vg:80402654"/>
<feature type="domain" description="Proliferating cell nuclear antigen PCNA C-terminal" evidence="5">
    <location>
        <begin position="130"/>
        <end position="247"/>
    </location>
</feature>
<dbReference type="InterPro" id="IPR022648">
    <property type="entry name" value="Pr_cel_nuc_antig_N"/>
</dbReference>